<protein>
    <recommendedName>
        <fullName evidence="4">SGNH hydrolase-type esterase domain-containing protein</fullName>
    </recommendedName>
</protein>
<evidence type="ECO:0008006" key="4">
    <source>
        <dbReference type="Google" id="ProtNLM"/>
    </source>
</evidence>
<evidence type="ECO:0000313" key="2">
    <source>
        <dbReference type="EMBL" id="JAS87144.1"/>
    </source>
</evidence>
<dbReference type="AlphaFoldDB" id="A0A1B6IJQ7"/>
<organism evidence="2">
    <name type="scientific">Homalodisca liturata</name>
    <dbReference type="NCBI Taxonomy" id="320908"/>
    <lineage>
        <taxon>Eukaryota</taxon>
        <taxon>Metazoa</taxon>
        <taxon>Ecdysozoa</taxon>
        <taxon>Arthropoda</taxon>
        <taxon>Hexapoda</taxon>
        <taxon>Insecta</taxon>
        <taxon>Pterygota</taxon>
        <taxon>Neoptera</taxon>
        <taxon>Paraneoptera</taxon>
        <taxon>Hemiptera</taxon>
        <taxon>Auchenorrhyncha</taxon>
        <taxon>Membracoidea</taxon>
        <taxon>Cicadellidae</taxon>
        <taxon>Cicadellinae</taxon>
        <taxon>Proconiini</taxon>
        <taxon>Homalodisca</taxon>
    </lineage>
</organism>
<evidence type="ECO:0000313" key="3">
    <source>
        <dbReference type="EMBL" id="JAS98444.1"/>
    </source>
</evidence>
<feature type="compositionally biased region" description="Low complexity" evidence="1">
    <location>
        <begin position="435"/>
        <end position="451"/>
    </location>
</feature>
<dbReference type="EMBL" id="GECU01009262">
    <property type="protein sequence ID" value="JAS98444.1"/>
    <property type="molecule type" value="Transcribed_RNA"/>
</dbReference>
<dbReference type="SUPFAM" id="SSF52266">
    <property type="entry name" value="SGNH hydrolase"/>
    <property type="match status" value="1"/>
</dbReference>
<proteinExistence type="predicted"/>
<dbReference type="InterPro" id="IPR036514">
    <property type="entry name" value="SGNH_hydro_sf"/>
</dbReference>
<gene>
    <name evidence="2" type="ORF">g.23289</name>
    <name evidence="3" type="ORF">g.23293</name>
</gene>
<reference evidence="2" key="1">
    <citation type="submission" date="2015-11" db="EMBL/GenBank/DDBJ databases">
        <title>De novo transcriptome assembly of four potential Pierce s Disease insect vectors from Arizona vineyards.</title>
        <authorList>
            <person name="Tassone E.E."/>
        </authorList>
    </citation>
    <scope>NUCLEOTIDE SEQUENCE</scope>
</reference>
<dbReference type="InterPro" id="IPR043472">
    <property type="entry name" value="Macro_dom-like"/>
</dbReference>
<sequence>MYVWDLEDMKNKNRTCVHCFPPLARKIDTAITPAYQEIACDNRININKTMLYRKTCSTANVKTSKVLILADSHGKQLSSLVQRRTLHNVSSCVRPGAKFNSVVEEVLSFGKDLNKKDYLLVIAGTNDVENSSIEQILSNMQNLIESSTFSKLILAKLPMRHDRHDLDLKIAQINSELENIIAQKCQHVQILPLDQLPRHYFTRHGLHMNRRGKDKVAEMIAKLLHGSGLESRSELNSTNENKNKAHLKQIENKIEILDQNMRISIKKHKGEKSVAFAHCISRDFHSEGHMSAGVAAIFKEEFGRPDTTDSLSNYLAYQQLPDGATVYSLLTKNNYHQKPTSHDYDSAFHHLTSDFKDKQLKHLICSPMGCVRDEIQVEHFIKNIIKFQKSTEAKITIVTYNEESARHLKNGLTHKEFLIKVRRTLQDEVSELHSNESNSSLLKNDSSHSCSTPQPTITETFLANVALEMAPH</sequence>
<evidence type="ECO:0000256" key="1">
    <source>
        <dbReference type="SAM" id="MobiDB-lite"/>
    </source>
</evidence>
<feature type="region of interest" description="Disordered" evidence="1">
    <location>
        <begin position="435"/>
        <end position="454"/>
    </location>
</feature>
<dbReference type="EMBL" id="GECU01020562">
    <property type="protein sequence ID" value="JAS87144.1"/>
    <property type="molecule type" value="Transcribed_RNA"/>
</dbReference>
<accession>A0A1B6IJQ7</accession>
<dbReference type="Gene3D" id="3.40.50.1110">
    <property type="entry name" value="SGNH hydrolase"/>
    <property type="match status" value="1"/>
</dbReference>
<name>A0A1B6IJQ7_9HEMI</name>
<dbReference type="Gene3D" id="3.40.220.10">
    <property type="entry name" value="Leucine Aminopeptidase, subunit E, domain 1"/>
    <property type="match status" value="1"/>
</dbReference>